<feature type="compositionally biased region" description="Low complexity" evidence="1">
    <location>
        <begin position="50"/>
        <end position="86"/>
    </location>
</feature>
<feature type="signal peptide" evidence="2">
    <location>
        <begin position="1"/>
        <end position="21"/>
    </location>
</feature>
<protein>
    <recommendedName>
        <fullName evidence="5">Lipoprotein</fullName>
    </recommendedName>
</protein>
<reference evidence="3 4" key="1">
    <citation type="submission" date="2019-12" db="EMBL/GenBank/DDBJ databases">
        <title>Lactobacillus hilgardii FLUB.</title>
        <authorList>
            <person name="Gustaw K."/>
        </authorList>
    </citation>
    <scope>NUCLEOTIDE SEQUENCE [LARGE SCALE GENOMIC DNA]</scope>
    <source>
        <strain evidence="3 4">FLUB</strain>
    </source>
</reference>
<dbReference type="Proteomes" id="UP000465035">
    <property type="component" value="Chromosome"/>
</dbReference>
<evidence type="ECO:0000256" key="1">
    <source>
        <dbReference type="SAM" id="MobiDB-lite"/>
    </source>
</evidence>
<evidence type="ECO:0000256" key="2">
    <source>
        <dbReference type="SAM" id="SignalP"/>
    </source>
</evidence>
<feature type="compositionally biased region" description="Polar residues" evidence="1">
    <location>
        <begin position="24"/>
        <end position="49"/>
    </location>
</feature>
<gene>
    <name evidence="3" type="ORF">GQR93_05245</name>
</gene>
<sequence>MRHKKLIGLAAGLLLVIGGLSGCNSNKQSKGSNDNDSTVSKSSKTDMQNASSQSSSSDSSQAQSSSAQSDSTTSAGSSSTQATTGSRISNLNNQVINKIGNITLPSDDGLSSGSNNLNMRYNGTQSDYTIYYSVGNQALDLNASGVSNETPYATFQKKTYSSESTAASAVDYSQASTNKGLPKVKLSSKITGYENAGGGQRYIAWHEGRWSIAVHGSVVNNTNPKQTAIHAVNLFDHYMLPAPQKYGAIELNVHSSSDHTRDQSITWQDGLSVYTLKGVDIDTAVQMAASAK</sequence>
<dbReference type="PROSITE" id="PS51257">
    <property type="entry name" value="PROKAR_LIPOPROTEIN"/>
    <property type="match status" value="1"/>
</dbReference>
<dbReference type="RefSeq" id="WP_003553026.1">
    <property type="nucleotide sequence ID" value="NZ_CABKOL010000106.1"/>
</dbReference>
<feature type="chain" id="PRO_5038665554" description="Lipoprotein" evidence="2">
    <location>
        <begin position="22"/>
        <end position="292"/>
    </location>
</feature>
<proteinExistence type="predicted"/>
<feature type="region of interest" description="Disordered" evidence="1">
    <location>
        <begin position="24"/>
        <end position="89"/>
    </location>
</feature>
<dbReference type="AlphaFoldDB" id="A0A6P1EC55"/>
<evidence type="ECO:0000313" key="4">
    <source>
        <dbReference type="Proteomes" id="UP000465035"/>
    </source>
</evidence>
<name>A0A6P1EC55_LENHI</name>
<dbReference type="EMBL" id="CP047121">
    <property type="protein sequence ID" value="QHB51664.1"/>
    <property type="molecule type" value="Genomic_DNA"/>
</dbReference>
<organism evidence="3 4">
    <name type="scientific">Lentilactobacillus hilgardii</name>
    <name type="common">Lactobacillus hilgardii</name>
    <dbReference type="NCBI Taxonomy" id="1588"/>
    <lineage>
        <taxon>Bacteria</taxon>
        <taxon>Bacillati</taxon>
        <taxon>Bacillota</taxon>
        <taxon>Bacilli</taxon>
        <taxon>Lactobacillales</taxon>
        <taxon>Lactobacillaceae</taxon>
        <taxon>Lentilactobacillus</taxon>
    </lineage>
</organism>
<evidence type="ECO:0000313" key="3">
    <source>
        <dbReference type="EMBL" id="QHB51664.1"/>
    </source>
</evidence>
<dbReference type="GeneID" id="69057757"/>
<keyword evidence="2" id="KW-0732">Signal</keyword>
<accession>A0A6P1EC55</accession>
<evidence type="ECO:0008006" key="5">
    <source>
        <dbReference type="Google" id="ProtNLM"/>
    </source>
</evidence>